<evidence type="ECO:0000313" key="2">
    <source>
        <dbReference type="EMBL" id="MET4576999.1"/>
    </source>
</evidence>
<dbReference type="InterPro" id="IPR036770">
    <property type="entry name" value="Ankyrin_rpt-contain_sf"/>
</dbReference>
<dbReference type="Gene3D" id="1.25.40.20">
    <property type="entry name" value="Ankyrin repeat-containing domain"/>
    <property type="match status" value="1"/>
</dbReference>
<gene>
    <name evidence="2" type="ORF">ABIE13_002110</name>
</gene>
<feature type="region of interest" description="Disordered" evidence="1">
    <location>
        <begin position="75"/>
        <end position="94"/>
    </location>
</feature>
<dbReference type="Proteomes" id="UP001549320">
    <property type="component" value="Unassembled WGS sequence"/>
</dbReference>
<comment type="caution">
    <text evidence="2">The sequence shown here is derived from an EMBL/GenBank/DDBJ whole genome shotgun (WGS) entry which is preliminary data.</text>
</comment>
<reference evidence="2 3" key="1">
    <citation type="submission" date="2024-06" db="EMBL/GenBank/DDBJ databases">
        <title>Sorghum-associated microbial communities from plants grown in Nebraska, USA.</title>
        <authorList>
            <person name="Schachtman D."/>
        </authorList>
    </citation>
    <scope>NUCLEOTIDE SEQUENCE [LARGE SCALE GENOMIC DNA]</scope>
    <source>
        <strain evidence="2 3">2709</strain>
    </source>
</reference>
<dbReference type="RefSeq" id="WP_354443060.1">
    <property type="nucleotide sequence ID" value="NZ_JBEPSH010000004.1"/>
</dbReference>
<dbReference type="SUPFAM" id="SSF48403">
    <property type="entry name" value="Ankyrin repeat"/>
    <property type="match status" value="1"/>
</dbReference>
<evidence type="ECO:0008006" key="4">
    <source>
        <dbReference type="Google" id="ProtNLM"/>
    </source>
</evidence>
<accession>A0ABV2Q7L5</accession>
<evidence type="ECO:0000256" key="1">
    <source>
        <dbReference type="SAM" id="MobiDB-lite"/>
    </source>
</evidence>
<evidence type="ECO:0000313" key="3">
    <source>
        <dbReference type="Proteomes" id="UP001549320"/>
    </source>
</evidence>
<name>A0ABV2Q7L5_9BURK</name>
<proteinExistence type="predicted"/>
<organism evidence="2 3">
    <name type="scientific">Ottowia thiooxydans</name>
    <dbReference type="NCBI Taxonomy" id="219182"/>
    <lineage>
        <taxon>Bacteria</taxon>
        <taxon>Pseudomonadati</taxon>
        <taxon>Pseudomonadota</taxon>
        <taxon>Betaproteobacteria</taxon>
        <taxon>Burkholderiales</taxon>
        <taxon>Comamonadaceae</taxon>
        <taxon>Ottowia</taxon>
    </lineage>
</organism>
<sequence length="308" mass="32398">MTTTLEAFNQVSHYFYPQAATPLSTAQTSGNDPAVSVGTGQQSRSLREEGNFVFAALYEFFQYFCPRQATEAATETPVNTWPHTGDSGPSPVAGAVVLNDEQKSLKAGETSPAEGSQAIDSEKLLGTSNGVKSFRSELALAAGRGDVESVKKLKAFLNTQSAMDHAQLDILIALNMAALCGQADCFTELLGLLPQGEIDRKDSDVQAALKKAAESGHTGCLTKLVSLMKPEAAVRFVGGELVGAAAGGHEELSKTYADLLSALQVTSDVSSLLLKFAMESALTVARTYGHAGPVEVPREANAAGAERR</sequence>
<keyword evidence="3" id="KW-1185">Reference proteome</keyword>
<protein>
    <recommendedName>
        <fullName evidence="4">Ankyrin repeat-containing protein</fullName>
    </recommendedName>
</protein>
<dbReference type="EMBL" id="JBEPSH010000004">
    <property type="protein sequence ID" value="MET4576999.1"/>
    <property type="molecule type" value="Genomic_DNA"/>
</dbReference>